<dbReference type="Gene3D" id="3.40.50.1820">
    <property type="entry name" value="alpha/beta hydrolase"/>
    <property type="match status" value="1"/>
</dbReference>
<dbReference type="PANTHER" id="PTHR11610">
    <property type="entry name" value="LIPASE"/>
    <property type="match status" value="1"/>
</dbReference>
<protein>
    <recommendedName>
        <fullName evidence="5">Lipase domain-containing protein</fullName>
    </recommendedName>
</protein>
<dbReference type="EMBL" id="HACG01051903">
    <property type="protein sequence ID" value="CEK98774.1"/>
    <property type="molecule type" value="Transcribed_RNA"/>
</dbReference>
<proteinExistence type="inferred from homology"/>
<dbReference type="Pfam" id="PF00151">
    <property type="entry name" value="Lipase"/>
    <property type="match status" value="1"/>
</dbReference>
<sequence>LDARFLKTIPQEWVNLKARPTKILINGFKSSISQSIVWNDIKKELLTFEDYNVILVDWSNGNGFPYPQATANSRVVGAQTSE</sequence>
<dbReference type="GO" id="GO:0016298">
    <property type="term" value="F:lipase activity"/>
    <property type="evidence" value="ECO:0007669"/>
    <property type="project" value="InterPro"/>
</dbReference>
<dbReference type="GO" id="GO:0016042">
    <property type="term" value="P:lipid catabolic process"/>
    <property type="evidence" value="ECO:0007669"/>
    <property type="project" value="TreeGrafter"/>
</dbReference>
<feature type="non-terminal residue" evidence="6">
    <location>
        <position position="1"/>
    </location>
</feature>
<dbReference type="GO" id="GO:0005615">
    <property type="term" value="C:extracellular space"/>
    <property type="evidence" value="ECO:0007669"/>
    <property type="project" value="TreeGrafter"/>
</dbReference>
<accession>A0A0B7BZV7</accession>
<organism evidence="6">
    <name type="scientific">Arion vulgaris</name>
    <dbReference type="NCBI Taxonomy" id="1028688"/>
    <lineage>
        <taxon>Eukaryota</taxon>
        <taxon>Metazoa</taxon>
        <taxon>Spiralia</taxon>
        <taxon>Lophotrochozoa</taxon>
        <taxon>Mollusca</taxon>
        <taxon>Gastropoda</taxon>
        <taxon>Heterobranchia</taxon>
        <taxon>Euthyneura</taxon>
        <taxon>Panpulmonata</taxon>
        <taxon>Eupulmonata</taxon>
        <taxon>Stylommatophora</taxon>
        <taxon>Helicina</taxon>
        <taxon>Arionoidea</taxon>
        <taxon>Arionidae</taxon>
        <taxon>Arion</taxon>
    </lineage>
</organism>
<evidence type="ECO:0000259" key="5">
    <source>
        <dbReference type="Pfam" id="PF00151"/>
    </source>
</evidence>
<evidence type="ECO:0000256" key="2">
    <source>
        <dbReference type="ARBA" id="ARBA00010701"/>
    </source>
</evidence>
<feature type="non-terminal residue" evidence="6">
    <location>
        <position position="82"/>
    </location>
</feature>
<dbReference type="AlphaFoldDB" id="A0A0B7BZV7"/>
<keyword evidence="3" id="KW-0964">Secreted</keyword>
<gene>
    <name evidence="6" type="primary">ORF219561</name>
</gene>
<evidence type="ECO:0000256" key="4">
    <source>
        <dbReference type="RuleBase" id="RU004262"/>
    </source>
</evidence>
<reference evidence="6" key="1">
    <citation type="submission" date="2014-12" db="EMBL/GenBank/DDBJ databases">
        <title>Insight into the proteome of Arion vulgaris.</title>
        <authorList>
            <person name="Aradska J."/>
            <person name="Bulat T."/>
            <person name="Smidak R."/>
            <person name="Sarate P."/>
            <person name="Gangsoo J."/>
            <person name="Sialana F."/>
            <person name="Bilban M."/>
            <person name="Lubec G."/>
        </authorList>
    </citation>
    <scope>NUCLEOTIDE SEQUENCE</scope>
    <source>
        <tissue evidence="6">Skin</tissue>
    </source>
</reference>
<feature type="domain" description="Lipase" evidence="5">
    <location>
        <begin position="18"/>
        <end position="81"/>
    </location>
</feature>
<name>A0A0B7BZV7_9EUPU</name>
<evidence type="ECO:0000313" key="6">
    <source>
        <dbReference type="EMBL" id="CEK98774.1"/>
    </source>
</evidence>
<evidence type="ECO:0000256" key="1">
    <source>
        <dbReference type="ARBA" id="ARBA00004613"/>
    </source>
</evidence>
<dbReference type="InterPro" id="IPR029058">
    <property type="entry name" value="AB_hydrolase_fold"/>
</dbReference>
<comment type="subcellular location">
    <subcellularLocation>
        <location evidence="1">Secreted</location>
    </subcellularLocation>
</comment>
<dbReference type="InterPro" id="IPR013818">
    <property type="entry name" value="Lipase"/>
</dbReference>
<dbReference type="SUPFAM" id="SSF53474">
    <property type="entry name" value="alpha/beta-Hydrolases"/>
    <property type="match status" value="1"/>
</dbReference>
<dbReference type="InterPro" id="IPR000734">
    <property type="entry name" value="TAG_lipase"/>
</dbReference>
<comment type="similarity">
    <text evidence="2 4">Belongs to the AB hydrolase superfamily. Lipase family.</text>
</comment>
<evidence type="ECO:0000256" key="3">
    <source>
        <dbReference type="ARBA" id="ARBA00022525"/>
    </source>
</evidence>